<dbReference type="Pfam" id="PF03649">
    <property type="entry name" value="UPF0014"/>
    <property type="match status" value="1"/>
</dbReference>
<sequence>MSGPGGLLPTLLGVLALLLVSAGVLRVAGVRLGAGPALAVARGAAQLAAVGAVLGGVLDHAPLAAAAVLAVMLATAVWTAGHRIAGIAGVRAASRAVACACAAGATVVLLVVFLVGMLPFEARYVIALGGIVLGGSMTAATLAGRHLLAGLRSRADEVEAWLSLGATPRRAVVDIARGAVRESLVPVLDQTRTTGLVTLPGAFVGALLAGASPLEAARFQLVVLTSLIAAGSVVTVVVTTMLGAPRTHPRPEPAQAPAARRRTA</sequence>
<evidence type="ECO:0000313" key="8">
    <source>
        <dbReference type="EMBL" id="MFB9376518.1"/>
    </source>
</evidence>
<dbReference type="EMBL" id="JBHMDM010000003">
    <property type="protein sequence ID" value="MFB9376518.1"/>
    <property type="molecule type" value="Genomic_DNA"/>
</dbReference>
<comment type="similarity">
    <text evidence="2">Belongs to the UPF0014 family.</text>
</comment>
<keyword evidence="5 7" id="KW-0472">Membrane</keyword>
<evidence type="ECO:0000256" key="2">
    <source>
        <dbReference type="ARBA" id="ARBA00005268"/>
    </source>
</evidence>
<comment type="caution">
    <text evidence="8">The sequence shown here is derived from an EMBL/GenBank/DDBJ whole genome shotgun (WGS) entry which is preliminary data.</text>
</comment>
<name>A0ABV5LR03_9ACTN</name>
<dbReference type="RefSeq" id="WP_380138205.1">
    <property type="nucleotide sequence ID" value="NZ_JBHLUI010000009.1"/>
</dbReference>
<feature type="transmembrane region" description="Helical" evidence="7">
    <location>
        <begin position="220"/>
        <end position="242"/>
    </location>
</feature>
<keyword evidence="4 7" id="KW-1133">Transmembrane helix</keyword>
<dbReference type="PANTHER" id="PTHR30028:SF0">
    <property type="entry name" value="PROTEIN ALUMINUM SENSITIVE 3"/>
    <property type="match status" value="1"/>
</dbReference>
<feature type="transmembrane region" description="Helical" evidence="7">
    <location>
        <begin position="37"/>
        <end position="58"/>
    </location>
</feature>
<organism evidence="8 9">
    <name type="scientific">Kineococcus gynurae</name>
    <dbReference type="NCBI Taxonomy" id="452979"/>
    <lineage>
        <taxon>Bacteria</taxon>
        <taxon>Bacillati</taxon>
        <taxon>Actinomycetota</taxon>
        <taxon>Actinomycetes</taxon>
        <taxon>Kineosporiales</taxon>
        <taxon>Kineosporiaceae</taxon>
        <taxon>Kineococcus</taxon>
    </lineage>
</organism>
<comment type="subcellular location">
    <subcellularLocation>
        <location evidence="1">Membrane</location>
        <topology evidence="1">Multi-pass membrane protein</topology>
    </subcellularLocation>
</comment>
<feature type="transmembrane region" description="Helical" evidence="7">
    <location>
        <begin position="6"/>
        <end position="25"/>
    </location>
</feature>
<feature type="region of interest" description="Disordered" evidence="6">
    <location>
        <begin position="244"/>
        <end position="264"/>
    </location>
</feature>
<evidence type="ECO:0000256" key="6">
    <source>
        <dbReference type="SAM" id="MobiDB-lite"/>
    </source>
</evidence>
<proteinExistence type="inferred from homology"/>
<feature type="transmembrane region" description="Helical" evidence="7">
    <location>
        <begin position="124"/>
        <end position="144"/>
    </location>
</feature>
<keyword evidence="3 7" id="KW-0812">Transmembrane</keyword>
<evidence type="ECO:0000256" key="7">
    <source>
        <dbReference type="SAM" id="Phobius"/>
    </source>
</evidence>
<reference evidence="8 9" key="1">
    <citation type="submission" date="2024-09" db="EMBL/GenBank/DDBJ databases">
        <authorList>
            <person name="Sun Q."/>
            <person name="Mori K."/>
        </authorList>
    </citation>
    <scope>NUCLEOTIDE SEQUENCE [LARGE SCALE GENOMIC DNA]</scope>
    <source>
        <strain evidence="8 9">TISTR 1856</strain>
    </source>
</reference>
<feature type="transmembrane region" description="Helical" evidence="7">
    <location>
        <begin position="196"/>
        <end position="214"/>
    </location>
</feature>
<evidence type="ECO:0000256" key="5">
    <source>
        <dbReference type="ARBA" id="ARBA00023136"/>
    </source>
</evidence>
<feature type="transmembrane region" description="Helical" evidence="7">
    <location>
        <begin position="64"/>
        <end position="85"/>
    </location>
</feature>
<accession>A0ABV5LR03</accession>
<keyword evidence="9" id="KW-1185">Reference proteome</keyword>
<feature type="transmembrane region" description="Helical" evidence="7">
    <location>
        <begin position="97"/>
        <end position="118"/>
    </location>
</feature>
<evidence type="ECO:0000256" key="1">
    <source>
        <dbReference type="ARBA" id="ARBA00004141"/>
    </source>
</evidence>
<dbReference type="PANTHER" id="PTHR30028">
    <property type="entry name" value="UPF0014 INNER MEMBRANE PROTEIN YBBM-RELATED"/>
    <property type="match status" value="1"/>
</dbReference>
<evidence type="ECO:0000313" key="9">
    <source>
        <dbReference type="Proteomes" id="UP001589748"/>
    </source>
</evidence>
<gene>
    <name evidence="8" type="ORF">ACFFVI_06015</name>
</gene>
<dbReference type="InterPro" id="IPR005226">
    <property type="entry name" value="UPF0014_fam"/>
</dbReference>
<protein>
    <submittedName>
        <fullName evidence="8">ABC transporter permease</fullName>
    </submittedName>
</protein>
<dbReference type="Proteomes" id="UP001589748">
    <property type="component" value="Unassembled WGS sequence"/>
</dbReference>
<evidence type="ECO:0000256" key="3">
    <source>
        <dbReference type="ARBA" id="ARBA00022692"/>
    </source>
</evidence>
<evidence type="ECO:0000256" key="4">
    <source>
        <dbReference type="ARBA" id="ARBA00022989"/>
    </source>
</evidence>